<evidence type="ECO:0000313" key="2">
    <source>
        <dbReference type="Proteomes" id="UP000215914"/>
    </source>
</evidence>
<accession>A0A251SMC0</accession>
<proteinExistence type="predicted"/>
<dbReference type="EMBL" id="CM007903">
    <property type="protein sequence ID" value="OTG00005.1"/>
    <property type="molecule type" value="Genomic_DNA"/>
</dbReference>
<gene>
    <name evidence="1" type="ORF">HannXRQ_Chr14g0462751</name>
</gene>
<dbReference type="AlphaFoldDB" id="A0A251SMC0"/>
<dbReference type="Proteomes" id="UP000215914">
    <property type="component" value="Chromosome 14"/>
</dbReference>
<protein>
    <submittedName>
        <fullName evidence="1">Uncharacterized protein</fullName>
    </submittedName>
</protein>
<evidence type="ECO:0000313" key="1">
    <source>
        <dbReference type="EMBL" id="OTG00005.1"/>
    </source>
</evidence>
<name>A0A251SMC0_HELAN</name>
<organism evidence="1 2">
    <name type="scientific">Helianthus annuus</name>
    <name type="common">Common sunflower</name>
    <dbReference type="NCBI Taxonomy" id="4232"/>
    <lineage>
        <taxon>Eukaryota</taxon>
        <taxon>Viridiplantae</taxon>
        <taxon>Streptophyta</taxon>
        <taxon>Embryophyta</taxon>
        <taxon>Tracheophyta</taxon>
        <taxon>Spermatophyta</taxon>
        <taxon>Magnoliopsida</taxon>
        <taxon>eudicotyledons</taxon>
        <taxon>Gunneridae</taxon>
        <taxon>Pentapetalae</taxon>
        <taxon>asterids</taxon>
        <taxon>campanulids</taxon>
        <taxon>Asterales</taxon>
        <taxon>Asteraceae</taxon>
        <taxon>Asteroideae</taxon>
        <taxon>Heliantheae alliance</taxon>
        <taxon>Heliantheae</taxon>
        <taxon>Helianthus</taxon>
    </lineage>
</organism>
<sequence>MFREDFEHVNLLKFRWCVCIEDWLSICTLLLIIEKVYAYDVEFVINISELGGDDPLLQHATQYFI</sequence>
<reference evidence="2" key="1">
    <citation type="journal article" date="2017" name="Nature">
        <title>The sunflower genome provides insights into oil metabolism, flowering and Asterid evolution.</title>
        <authorList>
            <person name="Badouin H."/>
            <person name="Gouzy J."/>
            <person name="Grassa C.J."/>
            <person name="Murat F."/>
            <person name="Staton S.E."/>
            <person name="Cottret L."/>
            <person name="Lelandais-Briere C."/>
            <person name="Owens G.L."/>
            <person name="Carrere S."/>
            <person name="Mayjonade B."/>
            <person name="Legrand L."/>
            <person name="Gill N."/>
            <person name="Kane N.C."/>
            <person name="Bowers J.E."/>
            <person name="Hubner S."/>
            <person name="Bellec A."/>
            <person name="Berard A."/>
            <person name="Berges H."/>
            <person name="Blanchet N."/>
            <person name="Boniface M.C."/>
            <person name="Brunel D."/>
            <person name="Catrice O."/>
            <person name="Chaidir N."/>
            <person name="Claudel C."/>
            <person name="Donnadieu C."/>
            <person name="Faraut T."/>
            <person name="Fievet G."/>
            <person name="Helmstetter N."/>
            <person name="King M."/>
            <person name="Knapp S.J."/>
            <person name="Lai Z."/>
            <person name="Le Paslier M.C."/>
            <person name="Lippi Y."/>
            <person name="Lorenzon L."/>
            <person name="Mandel J.R."/>
            <person name="Marage G."/>
            <person name="Marchand G."/>
            <person name="Marquand E."/>
            <person name="Bret-Mestries E."/>
            <person name="Morien E."/>
            <person name="Nambeesan S."/>
            <person name="Nguyen T."/>
            <person name="Pegot-Espagnet P."/>
            <person name="Pouilly N."/>
            <person name="Raftis F."/>
            <person name="Sallet E."/>
            <person name="Schiex T."/>
            <person name="Thomas J."/>
            <person name="Vandecasteele C."/>
            <person name="Vares D."/>
            <person name="Vear F."/>
            <person name="Vautrin S."/>
            <person name="Crespi M."/>
            <person name="Mangin B."/>
            <person name="Burke J.M."/>
            <person name="Salse J."/>
            <person name="Munos S."/>
            <person name="Vincourt P."/>
            <person name="Rieseberg L.H."/>
            <person name="Langlade N.B."/>
        </authorList>
    </citation>
    <scope>NUCLEOTIDE SEQUENCE [LARGE SCALE GENOMIC DNA]</scope>
    <source>
        <strain evidence="2">cv. SF193</strain>
    </source>
</reference>
<keyword evidence="2" id="KW-1185">Reference proteome</keyword>
<dbReference type="InParanoid" id="A0A251SMC0"/>